<dbReference type="Pfam" id="PF12837">
    <property type="entry name" value="Fer4_6"/>
    <property type="match status" value="1"/>
</dbReference>
<dbReference type="Pfam" id="PF00037">
    <property type="entry name" value="Fer4"/>
    <property type="match status" value="1"/>
</dbReference>
<protein>
    <submittedName>
        <fullName evidence="6">Ferredoxin-2</fullName>
    </submittedName>
</protein>
<feature type="domain" description="4Fe-4S ferredoxin-type" evidence="5">
    <location>
        <begin position="34"/>
        <end position="63"/>
    </location>
</feature>
<evidence type="ECO:0000256" key="3">
    <source>
        <dbReference type="ARBA" id="ARBA00023004"/>
    </source>
</evidence>
<keyword evidence="3" id="KW-0408">Iron</keyword>
<proteinExistence type="predicted"/>
<dbReference type="PROSITE" id="PS00198">
    <property type="entry name" value="4FE4S_FER_1"/>
    <property type="match status" value="1"/>
</dbReference>
<keyword evidence="1" id="KW-0004">4Fe-4S</keyword>
<dbReference type="PANTHER" id="PTHR43687">
    <property type="entry name" value="ADENYLYLSULFATE REDUCTASE, BETA SUBUNIT"/>
    <property type="match status" value="1"/>
</dbReference>
<keyword evidence="7" id="KW-1185">Reference proteome</keyword>
<organism evidence="6 7">
    <name type="scientific">Methanobrevibacter cuticularis</name>
    <dbReference type="NCBI Taxonomy" id="47311"/>
    <lineage>
        <taxon>Archaea</taxon>
        <taxon>Methanobacteriati</taxon>
        <taxon>Methanobacteriota</taxon>
        <taxon>Methanomada group</taxon>
        <taxon>Methanobacteria</taxon>
        <taxon>Methanobacteriales</taxon>
        <taxon>Methanobacteriaceae</taxon>
        <taxon>Methanobrevibacter</taxon>
    </lineage>
</organism>
<comment type="caution">
    <text evidence="6">The sequence shown here is derived from an EMBL/GenBank/DDBJ whole genome shotgun (WGS) entry which is preliminary data.</text>
</comment>
<dbReference type="AlphaFoldDB" id="A0A166FJE7"/>
<evidence type="ECO:0000256" key="4">
    <source>
        <dbReference type="ARBA" id="ARBA00023014"/>
    </source>
</evidence>
<reference evidence="6 7" key="1">
    <citation type="submission" date="2016-04" db="EMBL/GenBank/DDBJ databases">
        <title>Genome sequence of Methanobrevibacter cuticularis DSM 11139.</title>
        <authorList>
            <person name="Poehlein A."/>
            <person name="Seedorf H."/>
            <person name="Daniel R."/>
        </authorList>
    </citation>
    <scope>NUCLEOTIDE SEQUENCE [LARGE SCALE GENOMIC DNA]</scope>
    <source>
        <strain evidence="6 7">DSM 11139</strain>
    </source>
</reference>
<dbReference type="OrthoDB" id="5583at2157"/>
<dbReference type="STRING" id="47311.MBCUT_00320"/>
<sequence length="64" mass="7024">MANIEIDYNKCDGGDCGECADVCPMEVLVLEGDKINIQNTEDCSLCEVCMDVCPQECITVEDDE</sequence>
<evidence type="ECO:0000256" key="1">
    <source>
        <dbReference type="ARBA" id="ARBA00022485"/>
    </source>
</evidence>
<dbReference type="Gene3D" id="3.30.70.20">
    <property type="match status" value="1"/>
</dbReference>
<dbReference type="PROSITE" id="PS51379">
    <property type="entry name" value="4FE4S_FER_2"/>
    <property type="match status" value="2"/>
</dbReference>
<evidence type="ECO:0000313" key="7">
    <source>
        <dbReference type="Proteomes" id="UP000077275"/>
    </source>
</evidence>
<keyword evidence="4" id="KW-0411">Iron-sulfur</keyword>
<name>A0A166FJE7_9EURY</name>
<accession>A0A166FJE7</accession>
<dbReference type="GO" id="GO:0051539">
    <property type="term" value="F:4 iron, 4 sulfur cluster binding"/>
    <property type="evidence" value="ECO:0007669"/>
    <property type="project" value="UniProtKB-KW"/>
</dbReference>
<dbReference type="EMBL" id="LWMW01000011">
    <property type="protein sequence ID" value="KZX17738.1"/>
    <property type="molecule type" value="Genomic_DNA"/>
</dbReference>
<dbReference type="SUPFAM" id="SSF54862">
    <property type="entry name" value="4Fe-4S ferredoxins"/>
    <property type="match status" value="1"/>
</dbReference>
<evidence type="ECO:0000256" key="2">
    <source>
        <dbReference type="ARBA" id="ARBA00022723"/>
    </source>
</evidence>
<dbReference type="GO" id="GO:0016491">
    <property type="term" value="F:oxidoreductase activity"/>
    <property type="evidence" value="ECO:0007669"/>
    <property type="project" value="UniProtKB-ARBA"/>
</dbReference>
<dbReference type="PANTHER" id="PTHR43687:SF5">
    <property type="entry name" value="4FE-4S FERREDOXIN-TYPE DOMAIN-CONTAINING PROTEIN"/>
    <property type="match status" value="1"/>
</dbReference>
<dbReference type="InterPro" id="IPR050572">
    <property type="entry name" value="Fe-S_Ferredoxin"/>
</dbReference>
<dbReference type="Proteomes" id="UP000077275">
    <property type="component" value="Unassembled WGS sequence"/>
</dbReference>
<feature type="domain" description="4Fe-4S ferredoxin-type" evidence="5">
    <location>
        <begin position="2"/>
        <end position="33"/>
    </location>
</feature>
<dbReference type="RefSeq" id="WP_067257194.1">
    <property type="nucleotide sequence ID" value="NZ_LWMW01000011.1"/>
</dbReference>
<dbReference type="InterPro" id="IPR017896">
    <property type="entry name" value="4Fe4S_Fe-S-bd"/>
</dbReference>
<dbReference type="InterPro" id="IPR017900">
    <property type="entry name" value="4Fe4S_Fe_S_CS"/>
</dbReference>
<evidence type="ECO:0000259" key="5">
    <source>
        <dbReference type="PROSITE" id="PS51379"/>
    </source>
</evidence>
<evidence type="ECO:0000313" key="6">
    <source>
        <dbReference type="EMBL" id="KZX17738.1"/>
    </source>
</evidence>
<dbReference type="PATRIC" id="fig|47311.3.peg.41"/>
<keyword evidence="2" id="KW-0479">Metal-binding</keyword>
<gene>
    <name evidence="6" type="ORF">MBCUT_00320</name>
</gene>
<dbReference type="GO" id="GO:0046872">
    <property type="term" value="F:metal ion binding"/>
    <property type="evidence" value="ECO:0007669"/>
    <property type="project" value="UniProtKB-KW"/>
</dbReference>